<accession>A0A1Y5SXC8</accession>
<reference evidence="2 3" key="1">
    <citation type="submission" date="2017-03" db="EMBL/GenBank/DDBJ databases">
        <authorList>
            <person name="Afonso C.L."/>
            <person name="Miller P.J."/>
            <person name="Scott M.A."/>
            <person name="Spackman E."/>
            <person name="Goraichik I."/>
            <person name="Dimitrov K.M."/>
            <person name="Suarez D.L."/>
            <person name="Swayne D.E."/>
        </authorList>
    </citation>
    <scope>NUCLEOTIDE SEQUENCE [LARGE SCALE GENOMIC DNA]</scope>
    <source>
        <strain evidence="2 3">CECT 7691</strain>
    </source>
</reference>
<proteinExistence type="predicted"/>
<dbReference type="RefSeq" id="WP_085883310.1">
    <property type="nucleotide sequence ID" value="NZ_FWFR01000001.1"/>
</dbReference>
<dbReference type="OrthoDB" id="7390113at2"/>
<name>A0A1Y5SXC8_9PROT</name>
<evidence type="ECO:0000313" key="2">
    <source>
        <dbReference type="EMBL" id="SLN48700.1"/>
    </source>
</evidence>
<dbReference type="PANTHER" id="PTHR30050">
    <property type="entry name" value="CHROMOSOMAL REPLICATION INITIATOR PROTEIN DNAA"/>
    <property type="match status" value="1"/>
</dbReference>
<dbReference type="Gene3D" id="3.40.50.300">
    <property type="entry name" value="P-loop containing nucleotide triphosphate hydrolases"/>
    <property type="match status" value="1"/>
</dbReference>
<dbReference type="AlphaFoldDB" id="A0A1Y5SXC8"/>
<organism evidence="2 3">
    <name type="scientific">Oceanibacterium hippocampi</name>
    <dbReference type="NCBI Taxonomy" id="745714"/>
    <lineage>
        <taxon>Bacteria</taxon>
        <taxon>Pseudomonadati</taxon>
        <taxon>Pseudomonadota</taxon>
        <taxon>Alphaproteobacteria</taxon>
        <taxon>Sneathiellales</taxon>
        <taxon>Sneathiellaceae</taxon>
        <taxon>Oceanibacterium</taxon>
    </lineage>
</organism>
<dbReference type="InParanoid" id="A0A1Y5SXC8"/>
<evidence type="ECO:0000313" key="3">
    <source>
        <dbReference type="Proteomes" id="UP000193200"/>
    </source>
</evidence>
<protein>
    <submittedName>
        <fullName evidence="2">Chromosomal replication initiator protein DnaA</fullName>
    </submittedName>
</protein>
<dbReference type="PANTHER" id="PTHR30050:SF5">
    <property type="entry name" value="DNAA REGULATORY INACTIVATOR HDA"/>
    <property type="match status" value="1"/>
</dbReference>
<gene>
    <name evidence="2" type="primary">dnaA_2</name>
    <name evidence="2" type="ORF">OCH7691_02111</name>
</gene>
<dbReference type="GO" id="GO:0006270">
    <property type="term" value="P:DNA replication initiation"/>
    <property type="evidence" value="ECO:0007669"/>
    <property type="project" value="TreeGrafter"/>
</dbReference>
<keyword evidence="3" id="KW-1185">Reference proteome</keyword>
<dbReference type="FunCoup" id="A0A1Y5SXC8">
    <property type="interactions" value="79"/>
</dbReference>
<sequence>MTNRQLALALPHRPAFGFEDFLVARCNEAAVGWLDRWPDWPMRALLLVGPAGSGKSHLVRVWAERSGAPIVAAERYSAAVDARCLVIEDADRGLDEEALFHAFNRLAEQDGSLLLTARAPLAAWPVILPDLRSRLQAAGSVRLDGPDDELLAALLVKQFADRQIDVHVDLISYLVARMERTFSAVGHIVGSLDAAALVEKRPVTVPFARRVLGWENEGKRSGRRLTDA</sequence>
<feature type="domain" description="Hda lid" evidence="1">
    <location>
        <begin position="152"/>
        <end position="212"/>
    </location>
</feature>
<dbReference type="GO" id="GO:0005886">
    <property type="term" value="C:plasma membrane"/>
    <property type="evidence" value="ECO:0007669"/>
    <property type="project" value="TreeGrafter"/>
</dbReference>
<evidence type="ECO:0000259" key="1">
    <source>
        <dbReference type="Pfam" id="PF22688"/>
    </source>
</evidence>
<dbReference type="SUPFAM" id="SSF52540">
    <property type="entry name" value="P-loop containing nucleoside triphosphate hydrolases"/>
    <property type="match status" value="1"/>
</dbReference>
<dbReference type="Pfam" id="PF22688">
    <property type="entry name" value="Hda_lid"/>
    <property type="match status" value="1"/>
</dbReference>
<dbReference type="Gene3D" id="1.10.8.60">
    <property type="match status" value="1"/>
</dbReference>
<dbReference type="Proteomes" id="UP000193200">
    <property type="component" value="Unassembled WGS sequence"/>
</dbReference>
<dbReference type="InterPro" id="IPR027417">
    <property type="entry name" value="P-loop_NTPase"/>
</dbReference>
<dbReference type="GO" id="GO:0003688">
    <property type="term" value="F:DNA replication origin binding"/>
    <property type="evidence" value="ECO:0007669"/>
    <property type="project" value="TreeGrafter"/>
</dbReference>
<dbReference type="InterPro" id="IPR055199">
    <property type="entry name" value="Hda_lid"/>
</dbReference>
<dbReference type="EMBL" id="FWFR01000001">
    <property type="protein sequence ID" value="SLN48700.1"/>
    <property type="molecule type" value="Genomic_DNA"/>
</dbReference>